<protein>
    <submittedName>
        <fullName evidence="1">Protoporphyrin oxidase</fullName>
    </submittedName>
</protein>
<keyword evidence="2" id="KW-1185">Reference proteome</keyword>
<organism evidence="1 2">
    <name type="scientific">Anaerolinea thermophila (strain DSM 14523 / JCM 11388 / NBRC 100420 / UNI-1)</name>
    <dbReference type="NCBI Taxonomy" id="926569"/>
    <lineage>
        <taxon>Bacteria</taxon>
        <taxon>Bacillati</taxon>
        <taxon>Chloroflexota</taxon>
        <taxon>Anaerolineae</taxon>
        <taxon>Anaerolineales</taxon>
        <taxon>Anaerolineaceae</taxon>
        <taxon>Anaerolinea</taxon>
    </lineage>
</organism>
<gene>
    <name evidence="1" type="ordered locus">ANT_01030</name>
</gene>
<dbReference type="Proteomes" id="UP000008922">
    <property type="component" value="Chromosome"/>
</dbReference>
<dbReference type="AlphaFoldDB" id="E8MYZ4"/>
<proteinExistence type="predicted"/>
<evidence type="ECO:0000313" key="1">
    <source>
        <dbReference type="EMBL" id="BAJ62137.1"/>
    </source>
</evidence>
<dbReference type="eggNOG" id="COG4635">
    <property type="taxonomic scope" value="Bacteria"/>
</dbReference>
<reference evidence="1 2" key="1">
    <citation type="submission" date="2010-12" db="EMBL/GenBank/DDBJ databases">
        <title>Whole genome sequence of Anaerolinea thermophila UNI-1.</title>
        <authorList>
            <person name="Narita-Yamada S."/>
            <person name="Kishi E."/>
            <person name="Watanabe Y."/>
            <person name="Takasaki K."/>
            <person name="Ankai A."/>
            <person name="Oguchi A."/>
            <person name="Fukui S."/>
            <person name="Takahashi M."/>
            <person name="Yashiro I."/>
            <person name="Hosoyama A."/>
            <person name="Sekiguchi Y."/>
            <person name="Hanada S."/>
            <person name="Fujita N."/>
        </authorList>
    </citation>
    <scope>NUCLEOTIDE SEQUENCE [LARGE SCALE GENOMIC DNA]</scope>
    <source>
        <strain evidence="2">DSM 14523 / JCM 11388 / NBRC 100420 / UNI-1</strain>
    </source>
</reference>
<name>E8MYZ4_ANATU</name>
<evidence type="ECO:0000313" key="2">
    <source>
        <dbReference type="Proteomes" id="UP000008922"/>
    </source>
</evidence>
<dbReference type="EMBL" id="AP012029">
    <property type="protein sequence ID" value="BAJ62137.1"/>
    <property type="molecule type" value="Genomic_DNA"/>
</dbReference>
<accession>E8MYZ4</accession>
<dbReference type="InParanoid" id="E8MYZ4"/>
<sequence>MFFAGKIDYYTLSFFDRLITRLVAKQSGQSKPVNDLRDWEKIRRWAEEVFA</sequence>
<dbReference type="KEGG" id="atm:ANT_01030"/>
<dbReference type="HOGENOM" id="CLU_3094962_0_0_0"/>